<protein>
    <submittedName>
        <fullName evidence="1">Uncharacterized protein</fullName>
    </submittedName>
</protein>
<reference evidence="1" key="1">
    <citation type="journal article" date="2023" name="Mol. Phylogenet. Evol.">
        <title>Genome-scale phylogeny and comparative genomics of the fungal order Sordariales.</title>
        <authorList>
            <person name="Hensen N."/>
            <person name="Bonometti L."/>
            <person name="Westerberg I."/>
            <person name="Brannstrom I.O."/>
            <person name="Guillou S."/>
            <person name="Cros-Aarteil S."/>
            <person name="Calhoun S."/>
            <person name="Haridas S."/>
            <person name="Kuo A."/>
            <person name="Mondo S."/>
            <person name="Pangilinan J."/>
            <person name="Riley R."/>
            <person name="LaButti K."/>
            <person name="Andreopoulos B."/>
            <person name="Lipzen A."/>
            <person name="Chen C."/>
            <person name="Yan M."/>
            <person name="Daum C."/>
            <person name="Ng V."/>
            <person name="Clum A."/>
            <person name="Steindorff A."/>
            <person name="Ohm R.A."/>
            <person name="Martin F."/>
            <person name="Silar P."/>
            <person name="Natvig D.O."/>
            <person name="Lalanne C."/>
            <person name="Gautier V."/>
            <person name="Ament-Velasquez S.L."/>
            <person name="Kruys A."/>
            <person name="Hutchinson M.I."/>
            <person name="Powell A.J."/>
            <person name="Barry K."/>
            <person name="Miller A.N."/>
            <person name="Grigoriev I.V."/>
            <person name="Debuchy R."/>
            <person name="Gladieux P."/>
            <person name="Hiltunen Thoren M."/>
            <person name="Johannesson H."/>
        </authorList>
    </citation>
    <scope>NUCLEOTIDE SEQUENCE</scope>
    <source>
        <strain evidence="1">CBS 757.83</strain>
    </source>
</reference>
<evidence type="ECO:0000313" key="1">
    <source>
        <dbReference type="EMBL" id="KAK4102266.1"/>
    </source>
</evidence>
<dbReference type="AlphaFoldDB" id="A0AAN6T2W7"/>
<accession>A0AAN6T2W7</accession>
<reference evidence="1" key="2">
    <citation type="submission" date="2023-05" db="EMBL/GenBank/DDBJ databases">
        <authorList>
            <consortium name="Lawrence Berkeley National Laboratory"/>
            <person name="Steindorff A."/>
            <person name="Hensen N."/>
            <person name="Bonometti L."/>
            <person name="Westerberg I."/>
            <person name="Brannstrom I.O."/>
            <person name="Guillou S."/>
            <person name="Cros-Aarteil S."/>
            <person name="Calhoun S."/>
            <person name="Haridas S."/>
            <person name="Kuo A."/>
            <person name="Mondo S."/>
            <person name="Pangilinan J."/>
            <person name="Riley R."/>
            <person name="Labutti K."/>
            <person name="Andreopoulos B."/>
            <person name="Lipzen A."/>
            <person name="Chen C."/>
            <person name="Yanf M."/>
            <person name="Daum C."/>
            <person name="Ng V."/>
            <person name="Clum A."/>
            <person name="Ohm R."/>
            <person name="Martin F."/>
            <person name="Silar P."/>
            <person name="Natvig D."/>
            <person name="Lalanne C."/>
            <person name="Gautier V."/>
            <person name="Ament-Velasquez S.L."/>
            <person name="Kruys A."/>
            <person name="Hutchinson M.I."/>
            <person name="Powell A.J."/>
            <person name="Barry K."/>
            <person name="Miller A.N."/>
            <person name="Grigoriev I.V."/>
            <person name="Debuchy R."/>
            <person name="Gladieux P."/>
            <person name="Thoren M.H."/>
            <person name="Johannesson H."/>
        </authorList>
    </citation>
    <scope>NUCLEOTIDE SEQUENCE</scope>
    <source>
        <strain evidence="1">CBS 757.83</strain>
    </source>
</reference>
<evidence type="ECO:0000313" key="2">
    <source>
        <dbReference type="Proteomes" id="UP001305647"/>
    </source>
</evidence>
<name>A0AAN6T2W7_9PEZI</name>
<dbReference type="EMBL" id="MU863632">
    <property type="protein sequence ID" value="KAK4102266.1"/>
    <property type="molecule type" value="Genomic_DNA"/>
</dbReference>
<proteinExistence type="predicted"/>
<keyword evidence="2" id="KW-1185">Reference proteome</keyword>
<organism evidence="1 2">
    <name type="scientific">Parathielavia hyrcaniae</name>
    <dbReference type="NCBI Taxonomy" id="113614"/>
    <lineage>
        <taxon>Eukaryota</taxon>
        <taxon>Fungi</taxon>
        <taxon>Dikarya</taxon>
        <taxon>Ascomycota</taxon>
        <taxon>Pezizomycotina</taxon>
        <taxon>Sordariomycetes</taxon>
        <taxon>Sordariomycetidae</taxon>
        <taxon>Sordariales</taxon>
        <taxon>Chaetomiaceae</taxon>
        <taxon>Parathielavia</taxon>
    </lineage>
</organism>
<gene>
    <name evidence="1" type="ORF">N658DRAFT_358000</name>
</gene>
<comment type="caution">
    <text evidence="1">The sequence shown here is derived from an EMBL/GenBank/DDBJ whole genome shotgun (WGS) entry which is preliminary data.</text>
</comment>
<dbReference type="Proteomes" id="UP001305647">
    <property type="component" value="Unassembled WGS sequence"/>
</dbReference>
<sequence length="162" mass="18158">MIRIGTASSSSTRITVMATERFLHRVAEGPRLPLPYLTGTNLPHPRPQWSLPRLLSFLGLAPESLAWPTLHAFLSATADWIREFLAGSSVLAIERNRCTSRETRRPRLEKRHGFPCVATSALVNRGPTLWHLSADQRPKLSVPGCRNIKSDQKPWDEVALCN</sequence>